<keyword evidence="6" id="KW-0547">Nucleotide-binding</keyword>
<dbReference type="InterPro" id="IPR003846">
    <property type="entry name" value="SelO"/>
</dbReference>
<dbReference type="PANTHER" id="PTHR32057:SF14">
    <property type="entry name" value="PROTEIN ADENYLYLTRANSFERASE SELO, MITOCHONDRIAL"/>
    <property type="match status" value="1"/>
</dbReference>
<organism evidence="13 14">
    <name type="scientific">Prorocentrum cordatum</name>
    <dbReference type="NCBI Taxonomy" id="2364126"/>
    <lineage>
        <taxon>Eukaryota</taxon>
        <taxon>Sar</taxon>
        <taxon>Alveolata</taxon>
        <taxon>Dinophyceae</taxon>
        <taxon>Prorocentrales</taxon>
        <taxon>Prorocentraceae</taxon>
        <taxon>Prorocentrum</taxon>
    </lineage>
</organism>
<evidence type="ECO:0000256" key="7">
    <source>
        <dbReference type="ARBA" id="ARBA00022840"/>
    </source>
</evidence>
<accession>A0ABN9VJ18</accession>
<proteinExistence type="inferred from homology"/>
<keyword evidence="7" id="KW-0067">ATP-binding</keyword>
<feature type="domain" description="Cathepsin propeptide inhibitor" evidence="12">
    <location>
        <begin position="35"/>
        <end position="92"/>
    </location>
</feature>
<comment type="cofactor">
    <cofactor evidence="1">
        <name>Mg(2+)</name>
        <dbReference type="ChEBI" id="CHEBI:18420"/>
    </cofactor>
</comment>
<evidence type="ECO:0000259" key="11">
    <source>
        <dbReference type="SMART" id="SM00645"/>
    </source>
</evidence>
<keyword evidence="5" id="KW-0479">Metal-binding</keyword>
<dbReference type="Pfam" id="PF08246">
    <property type="entry name" value="Inhibitor_I29"/>
    <property type="match status" value="1"/>
</dbReference>
<name>A0ABN9VJ18_9DINO</name>
<dbReference type="SMART" id="SM00645">
    <property type="entry name" value="Pept_C1"/>
    <property type="match status" value="1"/>
</dbReference>
<keyword evidence="3" id="KW-0808">Transferase</keyword>
<dbReference type="InterPro" id="IPR000668">
    <property type="entry name" value="Peptidase_C1A_C"/>
</dbReference>
<dbReference type="PANTHER" id="PTHR32057">
    <property type="entry name" value="PROTEIN ADENYLYLTRANSFERASE SELO, MITOCHONDRIAL"/>
    <property type="match status" value="1"/>
</dbReference>
<dbReference type="InterPro" id="IPR000169">
    <property type="entry name" value="Pept_cys_AS"/>
</dbReference>
<evidence type="ECO:0000256" key="8">
    <source>
        <dbReference type="ARBA" id="ARBA00022842"/>
    </source>
</evidence>
<evidence type="ECO:0000313" key="14">
    <source>
        <dbReference type="Proteomes" id="UP001189429"/>
    </source>
</evidence>
<gene>
    <name evidence="13" type="ORF">PCOR1329_LOCUS57662</name>
</gene>
<comment type="similarity">
    <text evidence="2">Belongs to the SELO family.</text>
</comment>
<evidence type="ECO:0000256" key="6">
    <source>
        <dbReference type="ARBA" id="ARBA00022741"/>
    </source>
</evidence>
<evidence type="ECO:0000313" key="13">
    <source>
        <dbReference type="EMBL" id="CAK0872094.1"/>
    </source>
</evidence>
<evidence type="ECO:0000256" key="5">
    <source>
        <dbReference type="ARBA" id="ARBA00022723"/>
    </source>
</evidence>
<evidence type="ECO:0000256" key="3">
    <source>
        <dbReference type="ARBA" id="ARBA00022679"/>
    </source>
</evidence>
<dbReference type="InterPro" id="IPR039417">
    <property type="entry name" value="Peptidase_C1A_papain-like"/>
</dbReference>
<dbReference type="SUPFAM" id="SSF54001">
    <property type="entry name" value="Cysteine proteinases"/>
    <property type="match status" value="1"/>
</dbReference>
<protein>
    <recommendedName>
        <fullName evidence="9">Selenoprotein O</fullName>
    </recommendedName>
</protein>
<dbReference type="Pfam" id="PF02696">
    <property type="entry name" value="SelO"/>
    <property type="match status" value="1"/>
</dbReference>
<feature type="domain" description="Peptidase C1A papain C-terminal" evidence="11">
    <location>
        <begin position="126"/>
        <end position="387"/>
    </location>
</feature>
<evidence type="ECO:0000256" key="9">
    <source>
        <dbReference type="ARBA" id="ARBA00031547"/>
    </source>
</evidence>
<dbReference type="PRINTS" id="PR00705">
    <property type="entry name" value="PAPAIN"/>
</dbReference>
<dbReference type="Proteomes" id="UP001189429">
    <property type="component" value="Unassembled WGS sequence"/>
</dbReference>
<evidence type="ECO:0000259" key="12">
    <source>
        <dbReference type="SMART" id="SM00848"/>
    </source>
</evidence>
<keyword evidence="8" id="KW-0460">Magnesium</keyword>
<evidence type="ECO:0000256" key="4">
    <source>
        <dbReference type="ARBA" id="ARBA00022695"/>
    </source>
</evidence>
<keyword evidence="14" id="KW-1185">Reference proteome</keyword>
<dbReference type="SMART" id="SM00848">
    <property type="entry name" value="Inhibitor_I29"/>
    <property type="match status" value="1"/>
</dbReference>
<evidence type="ECO:0000256" key="2">
    <source>
        <dbReference type="ARBA" id="ARBA00009747"/>
    </source>
</evidence>
<dbReference type="Gene3D" id="3.90.70.10">
    <property type="entry name" value="Cysteine proteinases"/>
    <property type="match status" value="1"/>
</dbReference>
<evidence type="ECO:0000256" key="10">
    <source>
        <dbReference type="SAM" id="MobiDB-lite"/>
    </source>
</evidence>
<dbReference type="EMBL" id="CAUYUJ010017133">
    <property type="protein sequence ID" value="CAK0872094.1"/>
    <property type="molecule type" value="Genomic_DNA"/>
</dbReference>
<sequence>MVAAGDMVKASVLAAILPRLRSLQVTSCGGAAQTFEDFVQRHERQYPLGSEEYARRRALFEGRAAHVASHNCAERPWEAAVNHLSDWTEEELQGLRGFRRGAGRHAGRAGTAGASPVRLDADDASLPTTFSWGHLSAISSPTDQGSCGSCWAYAAGAVLNAHAEISNNSQKYSISQIIACTPNPQHCGGSGGCDGATVTLAYEYALTSGLVSDAEFPALPGGAAAECPADQTAHNALLSTGFASKAMVMPDGSETHVLADLADGMRGGKAMGMLGWTKLPMNKELPMVSALVEYGPLAVAVAAGQEWNWYSHGVLTPDGCDPAHVISHAVVLYGYGRIMSKKYGEVKYWHIKNSWGSSWGENGMLRLQRVDNEDEQCGWDNQPDVGSGCTGGPSKVWVCGSCGILFETVMPSLAFRSRPLECLPGTTSQASRGRSWLEALTKRFELPLFPRLCLRAVRCCGQLGGHERAAQAFRKAHQIVVGTDCPAPVQTFDAVEAHFGKTLVKPFIVAFTLDFPEFGSMLSLHRSVNSRPLPQPYLVSHAREAGLGQNLQRGETFCCDFLLEAAEKREAKRLRMATAVGAARLQPMLQSGALAPAYRTLVAALLGLGEEQCLSERFMRLFSGDVEQVAGFEDSWATPYALSIYGQEMVPDGAGGDGYGYGDGRAISMGEVVVEGGERWELQLKGSGPTPFRRRGDGRAVVRSSVREFLASEAMHHLGVPTTRALSLTASRSERVQRPWYSEAQKQSASQKHGGDVLQEEPCAMTTRAAPSFIRVGHFELFGRRARSGDQVGKRQLEQLARHTLRREFPHLAAEGRTLPQQLLAMAAEVAERFANMTAEWLRVGYVQSNFNADNCLASAAGQWTTAPLASSRTTILAGPCGWDPGATTPS</sequence>
<dbReference type="Pfam" id="PF00112">
    <property type="entry name" value="Peptidase_C1"/>
    <property type="match status" value="1"/>
</dbReference>
<keyword evidence="4" id="KW-0548">Nucleotidyltransferase</keyword>
<evidence type="ECO:0000256" key="1">
    <source>
        <dbReference type="ARBA" id="ARBA00001946"/>
    </source>
</evidence>
<comment type="caution">
    <text evidence="13">The sequence shown here is derived from an EMBL/GenBank/DDBJ whole genome shotgun (WGS) entry which is preliminary data.</text>
</comment>
<dbReference type="InterPro" id="IPR038765">
    <property type="entry name" value="Papain-like_cys_pep_sf"/>
</dbReference>
<dbReference type="CDD" id="cd02248">
    <property type="entry name" value="Peptidase_C1A"/>
    <property type="match status" value="1"/>
</dbReference>
<dbReference type="InterPro" id="IPR013201">
    <property type="entry name" value="Prot_inhib_I29"/>
</dbReference>
<feature type="region of interest" description="Disordered" evidence="10">
    <location>
        <begin position="737"/>
        <end position="757"/>
    </location>
</feature>
<reference evidence="13" key="1">
    <citation type="submission" date="2023-10" db="EMBL/GenBank/DDBJ databases">
        <authorList>
            <person name="Chen Y."/>
            <person name="Shah S."/>
            <person name="Dougan E. K."/>
            <person name="Thang M."/>
            <person name="Chan C."/>
        </authorList>
    </citation>
    <scope>NUCLEOTIDE SEQUENCE [LARGE SCALE GENOMIC DNA]</scope>
</reference>
<dbReference type="PROSITE" id="PS00139">
    <property type="entry name" value="THIOL_PROTEASE_CYS"/>
    <property type="match status" value="1"/>
</dbReference>